<dbReference type="PANTHER" id="PTHR43133:SF62">
    <property type="entry name" value="RNA POLYMERASE SIGMA FACTOR SIGZ"/>
    <property type="match status" value="1"/>
</dbReference>
<dbReference type="Pfam" id="PF04542">
    <property type="entry name" value="Sigma70_r2"/>
    <property type="match status" value="1"/>
</dbReference>
<name>A0A2T1E5J4_9CYAN</name>
<dbReference type="Pfam" id="PF08281">
    <property type="entry name" value="Sigma70_r4_2"/>
    <property type="match status" value="1"/>
</dbReference>
<accession>A0A2T1E5J4</accession>
<dbReference type="InterPro" id="IPR014284">
    <property type="entry name" value="RNA_pol_sigma-70_dom"/>
</dbReference>
<keyword evidence="2" id="KW-0805">Transcription regulation</keyword>
<dbReference type="CDD" id="cd06171">
    <property type="entry name" value="Sigma70_r4"/>
    <property type="match status" value="1"/>
</dbReference>
<reference evidence="7 8" key="2">
    <citation type="submission" date="2018-03" db="EMBL/GenBank/DDBJ databases">
        <title>The ancient ancestry and fast evolution of plastids.</title>
        <authorList>
            <person name="Moore K.R."/>
            <person name="Magnabosco C."/>
            <person name="Momper L."/>
            <person name="Gold D.A."/>
            <person name="Bosak T."/>
            <person name="Fournier G.P."/>
        </authorList>
    </citation>
    <scope>NUCLEOTIDE SEQUENCE [LARGE SCALE GENOMIC DNA]</scope>
    <source>
        <strain evidence="7 8">ULC18</strain>
    </source>
</reference>
<dbReference type="RefSeq" id="WP_106256959.1">
    <property type="nucleotide sequence ID" value="NZ_CAWNSW010000092.1"/>
</dbReference>
<protein>
    <submittedName>
        <fullName evidence="7">RNA polymerase</fullName>
    </submittedName>
</protein>
<proteinExistence type="inferred from homology"/>
<evidence type="ECO:0000256" key="3">
    <source>
        <dbReference type="ARBA" id="ARBA00023082"/>
    </source>
</evidence>
<evidence type="ECO:0000313" key="8">
    <source>
        <dbReference type="Proteomes" id="UP000239576"/>
    </source>
</evidence>
<evidence type="ECO:0000259" key="6">
    <source>
        <dbReference type="Pfam" id="PF08281"/>
    </source>
</evidence>
<dbReference type="EMBL" id="PVWK01000083">
    <property type="protein sequence ID" value="PSB28017.1"/>
    <property type="molecule type" value="Genomic_DNA"/>
</dbReference>
<evidence type="ECO:0000256" key="4">
    <source>
        <dbReference type="ARBA" id="ARBA00023163"/>
    </source>
</evidence>
<evidence type="ECO:0000259" key="5">
    <source>
        <dbReference type="Pfam" id="PF04542"/>
    </source>
</evidence>
<feature type="domain" description="RNA polymerase sigma-70 region 2" evidence="5">
    <location>
        <begin position="27"/>
        <end position="94"/>
    </location>
</feature>
<dbReference type="PANTHER" id="PTHR43133">
    <property type="entry name" value="RNA POLYMERASE ECF-TYPE SIGMA FACTO"/>
    <property type="match status" value="1"/>
</dbReference>
<reference evidence="8" key="1">
    <citation type="submission" date="2018-02" db="EMBL/GenBank/DDBJ databases">
        <authorList>
            <person name="Moore K."/>
            <person name="Momper L."/>
        </authorList>
    </citation>
    <scope>NUCLEOTIDE SEQUENCE [LARGE SCALE GENOMIC DNA]</scope>
    <source>
        <strain evidence="8">ULC18</strain>
    </source>
</reference>
<dbReference type="OrthoDB" id="9784272at2"/>
<dbReference type="InterPro" id="IPR013324">
    <property type="entry name" value="RNA_pol_sigma_r3/r4-like"/>
</dbReference>
<comment type="caution">
    <text evidence="7">The sequence shown here is derived from an EMBL/GenBank/DDBJ whole genome shotgun (WGS) entry which is preliminary data.</text>
</comment>
<dbReference type="NCBIfam" id="TIGR02937">
    <property type="entry name" value="sigma70-ECF"/>
    <property type="match status" value="1"/>
</dbReference>
<dbReference type="Gene3D" id="1.10.1740.10">
    <property type="match status" value="1"/>
</dbReference>
<dbReference type="InterPro" id="IPR039425">
    <property type="entry name" value="RNA_pol_sigma-70-like"/>
</dbReference>
<dbReference type="InterPro" id="IPR007627">
    <property type="entry name" value="RNA_pol_sigma70_r2"/>
</dbReference>
<dbReference type="Gene3D" id="1.10.10.10">
    <property type="entry name" value="Winged helix-like DNA-binding domain superfamily/Winged helix DNA-binding domain"/>
    <property type="match status" value="1"/>
</dbReference>
<dbReference type="AlphaFoldDB" id="A0A2T1E5J4"/>
<sequence>MATEPPSDEADLLIRVAQHDQAALSALYDRYARVLYAVAFKSLRSAEESEEVVLDVFAQVWRTAARYDVAKGRVDSWLFMMTRSRVLDRLRSFQRVTKVTLASENLAEIQASTPGVDPVENVLILERRDRVLAALSQLPEEQRQVIELAYYKGLTQVEIAAQTNLSLGTVKTRVRLGLSKLRVALGNWEPS</sequence>
<keyword evidence="3" id="KW-0731">Sigma factor</keyword>
<dbReference type="GO" id="GO:0006352">
    <property type="term" value="P:DNA-templated transcription initiation"/>
    <property type="evidence" value="ECO:0007669"/>
    <property type="project" value="InterPro"/>
</dbReference>
<feature type="domain" description="RNA polymerase sigma factor 70 region 4 type 2" evidence="6">
    <location>
        <begin position="129"/>
        <end position="181"/>
    </location>
</feature>
<dbReference type="SUPFAM" id="SSF88659">
    <property type="entry name" value="Sigma3 and sigma4 domains of RNA polymerase sigma factors"/>
    <property type="match status" value="1"/>
</dbReference>
<dbReference type="GO" id="GO:0016987">
    <property type="term" value="F:sigma factor activity"/>
    <property type="evidence" value="ECO:0007669"/>
    <property type="project" value="UniProtKB-KW"/>
</dbReference>
<keyword evidence="4" id="KW-0804">Transcription</keyword>
<dbReference type="InterPro" id="IPR013325">
    <property type="entry name" value="RNA_pol_sigma_r2"/>
</dbReference>
<dbReference type="InterPro" id="IPR036388">
    <property type="entry name" value="WH-like_DNA-bd_sf"/>
</dbReference>
<dbReference type="GO" id="GO:0003677">
    <property type="term" value="F:DNA binding"/>
    <property type="evidence" value="ECO:0007669"/>
    <property type="project" value="InterPro"/>
</dbReference>
<dbReference type="Proteomes" id="UP000239576">
    <property type="component" value="Unassembled WGS sequence"/>
</dbReference>
<evidence type="ECO:0000256" key="1">
    <source>
        <dbReference type="ARBA" id="ARBA00010641"/>
    </source>
</evidence>
<organism evidence="7 8">
    <name type="scientific">Stenomitos frigidus ULC18</name>
    <dbReference type="NCBI Taxonomy" id="2107698"/>
    <lineage>
        <taxon>Bacteria</taxon>
        <taxon>Bacillati</taxon>
        <taxon>Cyanobacteriota</taxon>
        <taxon>Cyanophyceae</taxon>
        <taxon>Leptolyngbyales</taxon>
        <taxon>Leptolyngbyaceae</taxon>
        <taxon>Stenomitos</taxon>
    </lineage>
</organism>
<keyword evidence="8" id="KW-1185">Reference proteome</keyword>
<comment type="similarity">
    <text evidence="1">Belongs to the sigma-70 factor family. ECF subfamily.</text>
</comment>
<gene>
    <name evidence="7" type="ORF">C7B82_14260</name>
</gene>
<dbReference type="InterPro" id="IPR013249">
    <property type="entry name" value="RNA_pol_sigma70_r4_t2"/>
</dbReference>
<dbReference type="SUPFAM" id="SSF88946">
    <property type="entry name" value="Sigma2 domain of RNA polymerase sigma factors"/>
    <property type="match status" value="1"/>
</dbReference>
<evidence type="ECO:0000313" key="7">
    <source>
        <dbReference type="EMBL" id="PSB28017.1"/>
    </source>
</evidence>
<evidence type="ECO:0000256" key="2">
    <source>
        <dbReference type="ARBA" id="ARBA00023015"/>
    </source>
</evidence>